<evidence type="ECO:0000313" key="3">
    <source>
        <dbReference type="EMBL" id="HJG88720.1"/>
    </source>
</evidence>
<evidence type="ECO:0000256" key="1">
    <source>
        <dbReference type="SAM" id="Phobius"/>
    </source>
</evidence>
<keyword evidence="1" id="KW-0812">Transmembrane</keyword>
<dbReference type="Proteomes" id="UP000757103">
    <property type="component" value="Unassembled WGS sequence"/>
</dbReference>
<evidence type="ECO:0000313" key="4">
    <source>
        <dbReference type="Proteomes" id="UP000757103"/>
    </source>
</evidence>
<feature type="transmembrane region" description="Helical" evidence="1">
    <location>
        <begin position="96"/>
        <end position="113"/>
    </location>
</feature>
<accession>A0A921MQZ4</accession>
<keyword evidence="1" id="KW-0472">Membrane</keyword>
<comment type="caution">
    <text evidence="3">The sequence shown here is derived from an EMBL/GenBank/DDBJ whole genome shotgun (WGS) entry which is preliminary data.</text>
</comment>
<keyword evidence="1" id="KW-1133">Transmembrane helix</keyword>
<protein>
    <submittedName>
        <fullName evidence="3">DUF1648 domain-containing protein</fullName>
    </submittedName>
</protein>
<name>A0A921MQZ4_9BACT</name>
<dbReference type="Pfam" id="PF07853">
    <property type="entry name" value="DUF1648"/>
    <property type="match status" value="1"/>
</dbReference>
<reference evidence="3" key="1">
    <citation type="journal article" date="2021" name="PeerJ">
        <title>Extensive microbial diversity within the chicken gut microbiome revealed by metagenomics and culture.</title>
        <authorList>
            <person name="Gilroy R."/>
            <person name="Ravi A."/>
            <person name="Getino M."/>
            <person name="Pursley I."/>
            <person name="Horton D.L."/>
            <person name="Alikhan N.F."/>
            <person name="Baker D."/>
            <person name="Gharbi K."/>
            <person name="Hall N."/>
            <person name="Watson M."/>
            <person name="Adriaenssens E.M."/>
            <person name="Foster-Nyarko E."/>
            <person name="Jarju S."/>
            <person name="Secka A."/>
            <person name="Antonio M."/>
            <person name="Oren A."/>
            <person name="Chaudhuri R.R."/>
            <person name="La Ragione R."/>
            <person name="Hildebrand F."/>
            <person name="Pallen M.J."/>
        </authorList>
    </citation>
    <scope>NUCLEOTIDE SEQUENCE</scope>
    <source>
        <strain evidence="3">CHK121-7720</strain>
    </source>
</reference>
<feature type="transmembrane region" description="Helical" evidence="1">
    <location>
        <begin position="119"/>
        <end position="141"/>
    </location>
</feature>
<dbReference type="RefSeq" id="WP_273305757.1">
    <property type="nucleotide sequence ID" value="NZ_DYUD01000014.1"/>
</dbReference>
<reference evidence="3" key="2">
    <citation type="submission" date="2021-09" db="EMBL/GenBank/DDBJ databases">
        <authorList>
            <person name="Gilroy R."/>
        </authorList>
    </citation>
    <scope>NUCLEOTIDE SEQUENCE</scope>
    <source>
        <strain evidence="3">CHK121-7720</strain>
    </source>
</reference>
<dbReference type="InterPro" id="IPR012867">
    <property type="entry name" value="DUF1648"/>
</dbReference>
<organism evidence="3 4">
    <name type="scientific">Barnesiella viscericola</name>
    <dbReference type="NCBI Taxonomy" id="397865"/>
    <lineage>
        <taxon>Bacteria</taxon>
        <taxon>Pseudomonadati</taxon>
        <taxon>Bacteroidota</taxon>
        <taxon>Bacteroidia</taxon>
        <taxon>Bacteroidales</taxon>
        <taxon>Barnesiellaceae</taxon>
        <taxon>Barnesiella</taxon>
    </lineage>
</organism>
<evidence type="ECO:0000259" key="2">
    <source>
        <dbReference type="Pfam" id="PF07853"/>
    </source>
</evidence>
<feature type="transmembrane region" description="Helical" evidence="1">
    <location>
        <begin position="45"/>
        <end position="68"/>
    </location>
</feature>
<feature type="domain" description="DUF1648" evidence="2">
    <location>
        <begin position="13"/>
        <end position="58"/>
    </location>
</feature>
<sequence>MKRFWSEVPALFFLLAAWGVGVWIQLDNRAEVPLHFNARGEVDRWGAASTALLLPSIALVLYGLLTWLQRHPRWCNYSVEITDANREPVYRQMSHIVGRIKTLVMCLFLYITMGVAQMVAVSLFLILIFALAILLIIVAGWSQMGKNK</sequence>
<gene>
    <name evidence="3" type="ORF">K8U91_04485</name>
</gene>
<dbReference type="AlphaFoldDB" id="A0A921MQZ4"/>
<dbReference type="EMBL" id="DYUD01000014">
    <property type="protein sequence ID" value="HJG88720.1"/>
    <property type="molecule type" value="Genomic_DNA"/>
</dbReference>
<proteinExistence type="predicted"/>